<keyword evidence="11" id="KW-1185">Reference proteome</keyword>
<dbReference type="OrthoDB" id="1306014at2759"/>
<dbReference type="GO" id="GO:0003677">
    <property type="term" value="F:DNA binding"/>
    <property type="evidence" value="ECO:0007669"/>
    <property type="project" value="InterPro"/>
</dbReference>
<dbReference type="Proteomes" id="UP001140453">
    <property type="component" value="Unassembled WGS sequence"/>
</dbReference>
<dbReference type="AlphaFoldDB" id="A0A9W9D381"/>
<keyword evidence="2" id="KW-0479">Metal-binding</keyword>
<evidence type="ECO:0000256" key="7">
    <source>
        <dbReference type="SAM" id="MobiDB-lite"/>
    </source>
</evidence>
<dbReference type="SMART" id="SM00355">
    <property type="entry name" value="ZnF_C2H2"/>
    <property type="match status" value="2"/>
</dbReference>
<evidence type="ECO:0000256" key="4">
    <source>
        <dbReference type="ARBA" id="ARBA00022833"/>
    </source>
</evidence>
<sequence>MGKKKRSHPNVEELLARPWCYYCERDFEDLKLLISHQKAKHFKCDRCGRRLNTAGGLSVHMNQVHKETLSHVENALPNRQGLDVEIFGVEGMPEDIRKQHEERIVKNYFDAQRERFEATGNPPPGEGRPQKKIKVESAEDLKKRFAEFRAKKAAAKAAGIPFTGVQNPAVPANVQSPAQAGSPGSFVSPFNPPQPYGQPAQPGYPNFPANGAPAPAPYNPYPAASALPARPPSLPTAPNLPQRPGYPYPGQAPPGYAAGGASTVDELVAGAARQGDDIDQLIRMAEAGIKPANTPTSAAPPEAGEKKSKKEKGRMVYADTDFSPEEKMAMLPRYQWSPTA</sequence>
<dbReference type="InterPro" id="IPR036236">
    <property type="entry name" value="Znf_C2H2_sf"/>
</dbReference>
<feature type="region of interest" description="Disordered" evidence="7">
    <location>
        <begin position="288"/>
        <end position="323"/>
    </location>
</feature>
<evidence type="ECO:0000259" key="9">
    <source>
        <dbReference type="PROSITE" id="PS50808"/>
    </source>
</evidence>
<comment type="caution">
    <text evidence="10">The sequence shown here is derived from an EMBL/GenBank/DDBJ whole genome shotgun (WGS) entry which is preliminary data.</text>
</comment>
<feature type="region of interest" description="Disordered" evidence="7">
    <location>
        <begin position="171"/>
        <end position="260"/>
    </location>
</feature>
<evidence type="ECO:0000313" key="11">
    <source>
        <dbReference type="Proteomes" id="UP001140453"/>
    </source>
</evidence>
<gene>
    <name evidence="10" type="ORF">N0V93_001981</name>
</gene>
<protein>
    <submittedName>
        <fullName evidence="10">Uncharacterized protein</fullName>
    </submittedName>
</protein>
<name>A0A9W9D381_9PEZI</name>
<dbReference type="InterPro" id="IPR013087">
    <property type="entry name" value="Znf_C2H2_type"/>
</dbReference>
<dbReference type="FunFam" id="3.30.160.60:FF:000354">
    <property type="entry name" value="C2H2 finger domain-containing protein"/>
    <property type="match status" value="1"/>
</dbReference>
<keyword evidence="3 6" id="KW-0863">Zinc-finger</keyword>
<comment type="subcellular location">
    <subcellularLocation>
        <location evidence="1">Nucleus</location>
    </subcellularLocation>
</comment>
<accession>A0A9W9D381</accession>
<dbReference type="Gene3D" id="3.30.160.60">
    <property type="entry name" value="Classic Zinc Finger"/>
    <property type="match status" value="1"/>
</dbReference>
<dbReference type="InterPro" id="IPR003656">
    <property type="entry name" value="Znf_BED"/>
</dbReference>
<evidence type="ECO:0000313" key="10">
    <source>
        <dbReference type="EMBL" id="KAJ4397746.1"/>
    </source>
</evidence>
<feature type="compositionally biased region" description="Low complexity" evidence="7">
    <location>
        <begin position="197"/>
        <end position="213"/>
    </location>
</feature>
<evidence type="ECO:0000259" key="8">
    <source>
        <dbReference type="PROSITE" id="PS50157"/>
    </source>
</evidence>
<feature type="domain" description="C2H2-type" evidence="8">
    <location>
        <begin position="42"/>
        <end position="65"/>
    </location>
</feature>
<dbReference type="PROSITE" id="PS50157">
    <property type="entry name" value="ZINC_FINGER_C2H2_2"/>
    <property type="match status" value="1"/>
</dbReference>
<dbReference type="SUPFAM" id="SSF57667">
    <property type="entry name" value="beta-beta-alpha zinc fingers"/>
    <property type="match status" value="1"/>
</dbReference>
<dbReference type="PANTHER" id="PTHR23215:SF0">
    <property type="entry name" value="BUB3-INTERACTING AND GLEBS MOTIF-CONTAINING PROTEIN ZNF207"/>
    <property type="match status" value="1"/>
</dbReference>
<dbReference type="PROSITE" id="PS50808">
    <property type="entry name" value="ZF_BED"/>
    <property type="match status" value="1"/>
</dbReference>
<dbReference type="EMBL" id="JAPEVB010000001">
    <property type="protein sequence ID" value="KAJ4397746.1"/>
    <property type="molecule type" value="Genomic_DNA"/>
</dbReference>
<evidence type="ECO:0000256" key="1">
    <source>
        <dbReference type="ARBA" id="ARBA00004123"/>
    </source>
</evidence>
<dbReference type="GO" id="GO:0005634">
    <property type="term" value="C:nucleus"/>
    <property type="evidence" value="ECO:0007669"/>
    <property type="project" value="UniProtKB-SubCell"/>
</dbReference>
<reference evidence="10" key="1">
    <citation type="submission" date="2022-10" db="EMBL/GenBank/DDBJ databases">
        <title>Tapping the CABI collections for fungal endophytes: first genome assemblies for Collariella, Neodidymelliopsis, Ascochyta clinopodiicola, Didymella pomorum, Didymosphaeria variabile, Neocosmospora piperis and Neocucurbitaria cava.</title>
        <authorList>
            <person name="Hill R."/>
        </authorList>
    </citation>
    <scope>NUCLEOTIDE SEQUENCE</scope>
    <source>
        <strain evidence="10">IMI 355082</strain>
    </source>
</reference>
<dbReference type="CDD" id="cd20908">
    <property type="entry name" value="SUF4-like"/>
    <property type="match status" value="1"/>
</dbReference>
<feature type="domain" description="BED-type" evidence="9">
    <location>
        <begin position="13"/>
        <end position="72"/>
    </location>
</feature>
<dbReference type="Pfam" id="PF00096">
    <property type="entry name" value="zf-C2H2"/>
    <property type="match status" value="1"/>
</dbReference>
<evidence type="ECO:0000256" key="3">
    <source>
        <dbReference type="ARBA" id="ARBA00022771"/>
    </source>
</evidence>
<proteinExistence type="predicted"/>
<keyword evidence="4" id="KW-0862">Zinc</keyword>
<dbReference type="GO" id="GO:0008270">
    <property type="term" value="F:zinc ion binding"/>
    <property type="evidence" value="ECO:0007669"/>
    <property type="project" value="UniProtKB-KW"/>
</dbReference>
<organism evidence="10 11">
    <name type="scientific">Gnomoniopsis smithogilvyi</name>
    <dbReference type="NCBI Taxonomy" id="1191159"/>
    <lineage>
        <taxon>Eukaryota</taxon>
        <taxon>Fungi</taxon>
        <taxon>Dikarya</taxon>
        <taxon>Ascomycota</taxon>
        <taxon>Pezizomycotina</taxon>
        <taxon>Sordariomycetes</taxon>
        <taxon>Sordariomycetidae</taxon>
        <taxon>Diaporthales</taxon>
        <taxon>Gnomoniaceae</taxon>
        <taxon>Gnomoniopsis</taxon>
    </lineage>
</organism>
<dbReference type="PANTHER" id="PTHR23215">
    <property type="entry name" value="ZINC FINGER PROTEIN 207"/>
    <property type="match status" value="1"/>
</dbReference>
<keyword evidence="5" id="KW-0539">Nucleus</keyword>
<evidence type="ECO:0000256" key="6">
    <source>
        <dbReference type="PROSITE-ProRule" id="PRU00042"/>
    </source>
</evidence>
<evidence type="ECO:0000256" key="5">
    <source>
        <dbReference type="ARBA" id="ARBA00023242"/>
    </source>
</evidence>
<dbReference type="PROSITE" id="PS00028">
    <property type="entry name" value="ZINC_FINGER_C2H2_1"/>
    <property type="match status" value="1"/>
</dbReference>
<evidence type="ECO:0000256" key="2">
    <source>
        <dbReference type="ARBA" id="ARBA00022723"/>
    </source>
</evidence>